<organism evidence="1 2">
    <name type="scientific">Oryza rufipogon</name>
    <name type="common">Brownbeard rice</name>
    <name type="synonym">Asian wild rice</name>
    <dbReference type="NCBI Taxonomy" id="4529"/>
    <lineage>
        <taxon>Eukaryota</taxon>
        <taxon>Viridiplantae</taxon>
        <taxon>Streptophyta</taxon>
        <taxon>Embryophyta</taxon>
        <taxon>Tracheophyta</taxon>
        <taxon>Spermatophyta</taxon>
        <taxon>Magnoliopsida</taxon>
        <taxon>Liliopsida</taxon>
        <taxon>Poales</taxon>
        <taxon>Poaceae</taxon>
        <taxon>BOP clade</taxon>
        <taxon>Oryzoideae</taxon>
        <taxon>Oryzeae</taxon>
        <taxon>Oryzinae</taxon>
        <taxon>Oryza</taxon>
    </lineage>
</organism>
<accession>A0A0E0PZ23</accession>
<keyword evidence="2" id="KW-1185">Reference proteome</keyword>
<protein>
    <submittedName>
        <fullName evidence="1">Uncharacterized protein</fullName>
    </submittedName>
</protein>
<reference evidence="1" key="2">
    <citation type="submission" date="2015-06" db="UniProtKB">
        <authorList>
            <consortium name="EnsemblPlants"/>
        </authorList>
    </citation>
    <scope>IDENTIFICATION</scope>
</reference>
<proteinExistence type="predicted"/>
<evidence type="ECO:0000313" key="1">
    <source>
        <dbReference type="EnsemblPlants" id="ORUFI06G19290.1"/>
    </source>
</evidence>
<name>A0A0E0PZ23_ORYRU</name>
<dbReference type="EnsemblPlants" id="ORUFI06G19290.1">
    <property type="protein sequence ID" value="ORUFI06G19290.1"/>
    <property type="gene ID" value="ORUFI06G19290"/>
</dbReference>
<dbReference type="Gramene" id="ORUFI06G19290.1">
    <property type="protein sequence ID" value="ORUFI06G19290.1"/>
    <property type="gene ID" value="ORUFI06G19290"/>
</dbReference>
<dbReference type="AlphaFoldDB" id="A0A0E0PZ23"/>
<reference evidence="2" key="1">
    <citation type="submission" date="2013-06" db="EMBL/GenBank/DDBJ databases">
        <authorList>
            <person name="Zhao Q."/>
        </authorList>
    </citation>
    <scope>NUCLEOTIDE SEQUENCE</scope>
    <source>
        <strain evidence="2">cv. W1943</strain>
    </source>
</reference>
<dbReference type="HOGENOM" id="CLU_2675425_0_0_1"/>
<dbReference type="Proteomes" id="UP000008022">
    <property type="component" value="Unassembled WGS sequence"/>
</dbReference>
<sequence length="75" mass="8770">MCRRRTVFSPDELLPQGFDLSGDMLQATLGAMGQRQCDQLRVSFHLFHVAFKHTFVRYSTAENRFHEVVHMSTPW</sequence>
<dbReference type="OMA" id="FHEVVHM"/>
<evidence type="ECO:0000313" key="2">
    <source>
        <dbReference type="Proteomes" id="UP000008022"/>
    </source>
</evidence>